<dbReference type="InterPro" id="IPR006593">
    <property type="entry name" value="Cyt_b561/ferric_Rdtase_TM"/>
</dbReference>
<dbReference type="SMART" id="SM00665">
    <property type="entry name" value="B561"/>
    <property type="match status" value="1"/>
</dbReference>
<dbReference type="OMA" id="KSPWIWA"/>
<organism evidence="10 11">
    <name type="scientific">Epicoccum nigrum</name>
    <name type="common">Soil fungus</name>
    <name type="synonym">Epicoccum purpurascens</name>
    <dbReference type="NCBI Taxonomy" id="105696"/>
    <lineage>
        <taxon>Eukaryota</taxon>
        <taxon>Fungi</taxon>
        <taxon>Dikarya</taxon>
        <taxon>Ascomycota</taxon>
        <taxon>Pezizomycotina</taxon>
        <taxon>Dothideomycetes</taxon>
        <taxon>Pleosporomycetidae</taxon>
        <taxon>Pleosporales</taxon>
        <taxon>Pleosporineae</taxon>
        <taxon>Didymellaceae</taxon>
        <taxon>Epicoccum</taxon>
    </lineage>
</organism>
<sequence length="473" mass="50944">MSSIGSTLHYNVEYLTLCADCSSVCRINSLPILQDKFDHCDLFISQASITQRLLSNLHWYFLRPAPYLRKRNAMLVHHLTTVICGLSLGAFAQTQVGQSCVGSGVCFKLNIPQITAQNGAGNIFLSLSGPTTFSWIGLGMGSSMTNSDMLIIYTDGNGNVTLSPRFSRGHSQPQYDQDLDVELLGGSGIENGVMTANIRCGNCTRNGVNFAAQSGQWIHGRKNGQSLDTTDVNARIAMHDDKDGFTWTYSNAVGGASSNPFTASDAVVSNGSASTNGGSGGSQTKRRNIILAHGVLASLALLVFFPLGSIIMRIGRFNGVLQAHIATQILSWLLFVTAFGLGLWYSVTGNYMSQAHPIIGIVVFAMLVIQPLGGWLHHRQFVHSGQRKAVSYGHIWNGRIAIILGMINGGLGLQLGNVQTRYVIAYSVVAGVTGLAYITAIVWGEMARSRRTSVAPSEQEKIRQSPERPSVSA</sequence>
<reference evidence="10 11" key="1">
    <citation type="journal article" date="2017" name="Genome Announc.">
        <title>Genome sequence of the saprophytic ascomycete Epicoccum nigrum ICMP 19927 strain isolated from New Zealand.</title>
        <authorList>
            <person name="Fokin M."/>
            <person name="Fleetwood D."/>
            <person name="Weir B.S."/>
            <person name="Villas-Boas S.G."/>
        </authorList>
    </citation>
    <scope>NUCLEOTIDE SEQUENCE [LARGE SCALE GENOMIC DNA]</scope>
    <source>
        <strain evidence="10 11">ICMP 19927</strain>
    </source>
</reference>
<dbReference type="GO" id="GO:0016020">
    <property type="term" value="C:membrane"/>
    <property type="evidence" value="ECO:0007669"/>
    <property type="project" value="UniProtKB-SubCell"/>
</dbReference>
<dbReference type="Gene3D" id="2.60.40.1210">
    <property type="entry name" value="Cellobiose dehydrogenase, cytochrome domain"/>
    <property type="match status" value="1"/>
</dbReference>
<feature type="domain" description="DOMON" evidence="9">
    <location>
        <begin position="108"/>
        <end position="220"/>
    </location>
</feature>
<feature type="region of interest" description="Disordered" evidence="7">
    <location>
        <begin position="454"/>
        <end position="473"/>
    </location>
</feature>
<proteinExistence type="predicted"/>
<name>A0A1Y2LJ00_EPING</name>
<dbReference type="Gene3D" id="1.20.120.1770">
    <property type="match status" value="1"/>
</dbReference>
<dbReference type="EMBL" id="KZ107860">
    <property type="protein sequence ID" value="OSS43886.1"/>
    <property type="molecule type" value="Genomic_DNA"/>
</dbReference>
<dbReference type="SMART" id="SM00664">
    <property type="entry name" value="DoH"/>
    <property type="match status" value="1"/>
</dbReference>
<evidence type="ECO:0000313" key="10">
    <source>
        <dbReference type="EMBL" id="OSS43886.1"/>
    </source>
</evidence>
<evidence type="ECO:0000259" key="9">
    <source>
        <dbReference type="PROSITE" id="PS50836"/>
    </source>
</evidence>
<feature type="transmembrane region" description="Helical" evidence="8">
    <location>
        <begin position="396"/>
        <end position="416"/>
    </location>
</feature>
<dbReference type="PROSITE" id="PS50836">
    <property type="entry name" value="DOMON"/>
    <property type="match status" value="1"/>
</dbReference>
<keyword evidence="6 8" id="KW-0472">Membrane</keyword>
<feature type="transmembrane region" description="Helical" evidence="8">
    <location>
        <begin position="422"/>
        <end position="443"/>
    </location>
</feature>
<dbReference type="SUPFAM" id="SSF49344">
    <property type="entry name" value="CBD9-like"/>
    <property type="match status" value="1"/>
</dbReference>
<evidence type="ECO:0000256" key="5">
    <source>
        <dbReference type="ARBA" id="ARBA00022989"/>
    </source>
</evidence>
<protein>
    <recommendedName>
        <fullName evidence="9">DOMON domain-containing protein</fullName>
    </recommendedName>
</protein>
<dbReference type="PANTHER" id="PTHR47797">
    <property type="entry name" value="DEHYDROGENASE, PUTATIVE (AFU_ORTHOLOGUE AFUA_8G05805)-RELATED"/>
    <property type="match status" value="1"/>
</dbReference>
<keyword evidence="3 8" id="KW-0812">Transmembrane</keyword>
<dbReference type="Proteomes" id="UP000193240">
    <property type="component" value="Unassembled WGS sequence"/>
</dbReference>
<keyword evidence="4" id="KW-0249">Electron transport</keyword>
<keyword evidence="11" id="KW-1185">Reference proteome</keyword>
<gene>
    <name evidence="10" type="ORF">B5807_11441</name>
</gene>
<dbReference type="CDD" id="cd08760">
    <property type="entry name" value="Cyt_b561_FRRS1_like"/>
    <property type="match status" value="1"/>
</dbReference>
<feature type="transmembrane region" description="Helical" evidence="8">
    <location>
        <begin position="323"/>
        <end position="345"/>
    </location>
</feature>
<feature type="transmembrane region" description="Helical" evidence="8">
    <location>
        <begin position="290"/>
        <end position="311"/>
    </location>
</feature>
<dbReference type="InterPro" id="IPR015920">
    <property type="entry name" value="Cellobiose_DH-like_cyt"/>
</dbReference>
<evidence type="ECO:0000256" key="7">
    <source>
        <dbReference type="SAM" id="MobiDB-lite"/>
    </source>
</evidence>
<dbReference type="InterPro" id="IPR005018">
    <property type="entry name" value="DOMON_domain"/>
</dbReference>
<dbReference type="InParanoid" id="A0A1Y2LJ00"/>
<evidence type="ECO:0000256" key="2">
    <source>
        <dbReference type="ARBA" id="ARBA00022448"/>
    </source>
</evidence>
<dbReference type="AlphaFoldDB" id="A0A1Y2LJ00"/>
<evidence type="ECO:0000313" key="11">
    <source>
        <dbReference type="Proteomes" id="UP000193240"/>
    </source>
</evidence>
<dbReference type="Pfam" id="PF16010">
    <property type="entry name" value="CDH-cyt"/>
    <property type="match status" value="1"/>
</dbReference>
<evidence type="ECO:0000256" key="4">
    <source>
        <dbReference type="ARBA" id="ARBA00022982"/>
    </source>
</evidence>
<dbReference type="CDD" id="cd09630">
    <property type="entry name" value="CDH_like_cytochrome"/>
    <property type="match status" value="1"/>
</dbReference>
<comment type="subcellular location">
    <subcellularLocation>
        <location evidence="1">Membrane</location>
    </subcellularLocation>
</comment>
<keyword evidence="2" id="KW-0813">Transport</keyword>
<evidence type="ECO:0000256" key="8">
    <source>
        <dbReference type="SAM" id="Phobius"/>
    </source>
</evidence>
<accession>A0A1Y2LJ00</accession>
<evidence type="ECO:0000256" key="6">
    <source>
        <dbReference type="ARBA" id="ARBA00023136"/>
    </source>
</evidence>
<keyword evidence="5 8" id="KW-1133">Transmembrane helix</keyword>
<dbReference type="PANTHER" id="PTHR47797:SF1">
    <property type="entry name" value="CYTOCHROME B561 DOMAIN-CONTAINING PROTEIN-RELATED"/>
    <property type="match status" value="1"/>
</dbReference>
<evidence type="ECO:0000256" key="3">
    <source>
        <dbReference type="ARBA" id="ARBA00022692"/>
    </source>
</evidence>
<dbReference type="STRING" id="105696.A0A1Y2LJ00"/>
<feature type="transmembrane region" description="Helical" evidence="8">
    <location>
        <begin position="357"/>
        <end position="376"/>
    </location>
</feature>
<evidence type="ECO:0000256" key="1">
    <source>
        <dbReference type="ARBA" id="ARBA00004370"/>
    </source>
</evidence>